<dbReference type="EMBL" id="GBRH01159542">
    <property type="protein sequence ID" value="JAE38354.1"/>
    <property type="molecule type" value="Transcribed_RNA"/>
</dbReference>
<dbReference type="AlphaFoldDB" id="A0A0A9HR81"/>
<accession>A0A0A9HR81</accession>
<name>A0A0A9HR81_ARUDO</name>
<reference evidence="1" key="2">
    <citation type="journal article" date="2015" name="Data Brief">
        <title>Shoot transcriptome of the giant reed, Arundo donax.</title>
        <authorList>
            <person name="Barrero R.A."/>
            <person name="Guerrero F.D."/>
            <person name="Moolhuijzen P."/>
            <person name="Goolsby J.A."/>
            <person name="Tidwell J."/>
            <person name="Bellgard S.E."/>
            <person name="Bellgard M.I."/>
        </authorList>
    </citation>
    <scope>NUCLEOTIDE SEQUENCE</scope>
    <source>
        <tissue evidence="1">Shoot tissue taken approximately 20 cm above the soil surface</tissue>
    </source>
</reference>
<sequence length="26" mass="3283">MADKKNIISMINKKSYYFRWQIRNFS</sequence>
<evidence type="ECO:0000313" key="1">
    <source>
        <dbReference type="EMBL" id="JAE38354.1"/>
    </source>
</evidence>
<reference evidence="1" key="1">
    <citation type="submission" date="2014-09" db="EMBL/GenBank/DDBJ databases">
        <authorList>
            <person name="Magalhaes I.L.F."/>
            <person name="Oliveira U."/>
            <person name="Santos F.R."/>
            <person name="Vidigal T.H.D.A."/>
            <person name="Brescovit A.D."/>
            <person name="Santos A.J."/>
        </authorList>
    </citation>
    <scope>NUCLEOTIDE SEQUENCE</scope>
    <source>
        <tissue evidence="1">Shoot tissue taken approximately 20 cm above the soil surface</tissue>
    </source>
</reference>
<organism evidence="1">
    <name type="scientific">Arundo donax</name>
    <name type="common">Giant reed</name>
    <name type="synonym">Donax arundinaceus</name>
    <dbReference type="NCBI Taxonomy" id="35708"/>
    <lineage>
        <taxon>Eukaryota</taxon>
        <taxon>Viridiplantae</taxon>
        <taxon>Streptophyta</taxon>
        <taxon>Embryophyta</taxon>
        <taxon>Tracheophyta</taxon>
        <taxon>Spermatophyta</taxon>
        <taxon>Magnoliopsida</taxon>
        <taxon>Liliopsida</taxon>
        <taxon>Poales</taxon>
        <taxon>Poaceae</taxon>
        <taxon>PACMAD clade</taxon>
        <taxon>Arundinoideae</taxon>
        <taxon>Arundineae</taxon>
        <taxon>Arundo</taxon>
    </lineage>
</organism>
<protein>
    <submittedName>
        <fullName evidence="1">Uncharacterized protein</fullName>
    </submittedName>
</protein>
<proteinExistence type="predicted"/>